<dbReference type="EMBL" id="BMAR01000010">
    <property type="protein sequence ID" value="GFR45762.1"/>
    <property type="molecule type" value="Genomic_DNA"/>
</dbReference>
<evidence type="ECO:0000313" key="2">
    <source>
        <dbReference type="Proteomes" id="UP001054857"/>
    </source>
</evidence>
<organism evidence="1 2">
    <name type="scientific">Astrephomene gubernaculifera</name>
    <dbReference type="NCBI Taxonomy" id="47775"/>
    <lineage>
        <taxon>Eukaryota</taxon>
        <taxon>Viridiplantae</taxon>
        <taxon>Chlorophyta</taxon>
        <taxon>core chlorophytes</taxon>
        <taxon>Chlorophyceae</taxon>
        <taxon>CS clade</taxon>
        <taxon>Chlamydomonadales</taxon>
        <taxon>Astrephomenaceae</taxon>
        <taxon>Astrephomene</taxon>
    </lineage>
</organism>
<evidence type="ECO:0000313" key="1">
    <source>
        <dbReference type="EMBL" id="GFR45762.1"/>
    </source>
</evidence>
<gene>
    <name evidence="1" type="ORF">Agub_g7177</name>
</gene>
<comment type="caution">
    <text evidence="1">The sequence shown here is derived from an EMBL/GenBank/DDBJ whole genome shotgun (WGS) entry which is preliminary data.</text>
</comment>
<reference evidence="1 2" key="1">
    <citation type="journal article" date="2021" name="Sci. Rep.">
        <title>Genome sequencing of the multicellular alga Astrephomene provides insights into convergent evolution of germ-soma differentiation.</title>
        <authorList>
            <person name="Yamashita S."/>
            <person name="Yamamoto K."/>
            <person name="Matsuzaki R."/>
            <person name="Suzuki S."/>
            <person name="Yamaguchi H."/>
            <person name="Hirooka S."/>
            <person name="Minakuchi Y."/>
            <person name="Miyagishima S."/>
            <person name="Kawachi M."/>
            <person name="Toyoda A."/>
            <person name="Nozaki H."/>
        </authorList>
    </citation>
    <scope>NUCLEOTIDE SEQUENCE [LARGE SCALE GENOMIC DNA]</scope>
    <source>
        <strain evidence="1 2">NIES-4017</strain>
    </source>
</reference>
<protein>
    <submittedName>
        <fullName evidence="1">Uncharacterized protein</fullName>
    </submittedName>
</protein>
<dbReference type="AlphaFoldDB" id="A0AAD3DSE9"/>
<sequence>QVSVQNPSAQVNVSTGSGSGSVNVPGVGRICFAGGCRRALLSAVVSSTDGSIGYNHRSRALQQQKGAVRAAGDILLQRKIEILEKIAARTSDQSGSDSQDESA</sequence>
<accession>A0AAD3DSE9</accession>
<dbReference type="Proteomes" id="UP001054857">
    <property type="component" value="Unassembled WGS sequence"/>
</dbReference>
<name>A0AAD3DSE9_9CHLO</name>
<keyword evidence="2" id="KW-1185">Reference proteome</keyword>
<proteinExistence type="predicted"/>
<feature type="non-terminal residue" evidence="1">
    <location>
        <position position="103"/>
    </location>
</feature>